<gene>
    <name evidence="7" type="ORF">PECAL_5P16120</name>
</gene>
<evidence type="ECO:0000259" key="6">
    <source>
        <dbReference type="PROSITE" id="PS50103"/>
    </source>
</evidence>
<evidence type="ECO:0000313" key="7">
    <source>
        <dbReference type="EMBL" id="CAH0377028.1"/>
    </source>
</evidence>
<keyword evidence="1 4" id="KW-0479">Metal-binding</keyword>
<evidence type="ECO:0000256" key="4">
    <source>
        <dbReference type="PROSITE-ProRule" id="PRU00723"/>
    </source>
</evidence>
<reference evidence="7" key="1">
    <citation type="submission" date="2021-11" db="EMBL/GenBank/DDBJ databases">
        <authorList>
            <consortium name="Genoscope - CEA"/>
            <person name="William W."/>
        </authorList>
    </citation>
    <scope>NUCLEOTIDE SEQUENCE</scope>
</reference>
<dbReference type="InterPro" id="IPR041367">
    <property type="entry name" value="Znf-CCCH_4"/>
</dbReference>
<feature type="domain" description="C3H1-type" evidence="6">
    <location>
        <begin position="19"/>
        <end position="47"/>
    </location>
</feature>
<sequence>MMNNHASPQTRPMAPPTLPAPPRTCRFYQTPRGCKWGMRCRFKHAVTCCPTSARAAPPPKTTLSAHTPKPNDEKCTESGSPHFSSRHPNGKECTEKSALQVLPKGVKVRIVDGVIVAVQGNDPTTKEISAARKVAQRAESTKRLNKAVDSFVSEATASKSMPVAPRGCPGQPEEVPDDLYAET</sequence>
<feature type="region of interest" description="Disordered" evidence="5">
    <location>
        <begin position="53"/>
        <end position="92"/>
    </location>
</feature>
<dbReference type="GO" id="GO:0008270">
    <property type="term" value="F:zinc ion binding"/>
    <property type="evidence" value="ECO:0007669"/>
    <property type="project" value="UniProtKB-KW"/>
</dbReference>
<keyword evidence="2 4" id="KW-0863">Zinc-finger</keyword>
<dbReference type="Proteomes" id="UP000789595">
    <property type="component" value="Unassembled WGS sequence"/>
</dbReference>
<evidence type="ECO:0000256" key="3">
    <source>
        <dbReference type="ARBA" id="ARBA00022833"/>
    </source>
</evidence>
<feature type="compositionally biased region" description="Acidic residues" evidence="5">
    <location>
        <begin position="174"/>
        <end position="183"/>
    </location>
</feature>
<feature type="compositionally biased region" description="Polar residues" evidence="5">
    <location>
        <begin position="77"/>
        <end position="87"/>
    </location>
</feature>
<feature type="region of interest" description="Disordered" evidence="5">
    <location>
        <begin position="154"/>
        <end position="183"/>
    </location>
</feature>
<evidence type="ECO:0000313" key="8">
    <source>
        <dbReference type="Proteomes" id="UP000789595"/>
    </source>
</evidence>
<dbReference type="AlphaFoldDB" id="A0A8J2SPB8"/>
<evidence type="ECO:0000256" key="1">
    <source>
        <dbReference type="ARBA" id="ARBA00022723"/>
    </source>
</evidence>
<accession>A0A8J2SPB8</accession>
<evidence type="ECO:0000256" key="5">
    <source>
        <dbReference type="SAM" id="MobiDB-lite"/>
    </source>
</evidence>
<feature type="zinc finger region" description="C3H1-type" evidence="4">
    <location>
        <begin position="19"/>
        <end position="47"/>
    </location>
</feature>
<dbReference type="InterPro" id="IPR000571">
    <property type="entry name" value="Znf_CCCH"/>
</dbReference>
<organism evidence="7 8">
    <name type="scientific">Pelagomonas calceolata</name>
    <dbReference type="NCBI Taxonomy" id="35677"/>
    <lineage>
        <taxon>Eukaryota</taxon>
        <taxon>Sar</taxon>
        <taxon>Stramenopiles</taxon>
        <taxon>Ochrophyta</taxon>
        <taxon>Pelagophyceae</taxon>
        <taxon>Pelagomonadales</taxon>
        <taxon>Pelagomonadaceae</taxon>
        <taxon>Pelagomonas</taxon>
    </lineage>
</organism>
<name>A0A8J2SPB8_9STRA</name>
<dbReference type="Pfam" id="PF18044">
    <property type="entry name" value="zf-CCCH_4"/>
    <property type="match status" value="1"/>
</dbReference>
<keyword evidence="8" id="KW-1185">Reference proteome</keyword>
<comment type="caution">
    <text evidence="7">The sequence shown here is derived from an EMBL/GenBank/DDBJ whole genome shotgun (WGS) entry which is preliminary data.</text>
</comment>
<feature type="compositionally biased region" description="Pro residues" evidence="5">
    <location>
        <begin position="13"/>
        <end position="22"/>
    </location>
</feature>
<dbReference type="PROSITE" id="PS50103">
    <property type="entry name" value="ZF_C3H1"/>
    <property type="match status" value="1"/>
</dbReference>
<dbReference type="EMBL" id="CAKKNE010000005">
    <property type="protein sequence ID" value="CAH0377028.1"/>
    <property type="molecule type" value="Genomic_DNA"/>
</dbReference>
<keyword evidence="3 4" id="KW-0862">Zinc</keyword>
<proteinExistence type="predicted"/>
<feature type="region of interest" description="Disordered" evidence="5">
    <location>
        <begin position="1"/>
        <end position="22"/>
    </location>
</feature>
<protein>
    <recommendedName>
        <fullName evidence="6">C3H1-type domain-containing protein</fullName>
    </recommendedName>
</protein>
<evidence type="ECO:0000256" key="2">
    <source>
        <dbReference type="ARBA" id="ARBA00022771"/>
    </source>
</evidence>
<dbReference type="OrthoDB" id="6159439at2759"/>